<name>A0A1H4CVT5_9RHOB</name>
<dbReference type="InterPro" id="IPR002495">
    <property type="entry name" value="Glyco_trans_8"/>
</dbReference>
<dbReference type="PANTHER" id="PTHR13778:SF47">
    <property type="entry name" value="LIPOPOLYSACCHARIDE 1,3-GALACTOSYLTRANSFERASE"/>
    <property type="match status" value="1"/>
</dbReference>
<protein>
    <submittedName>
        <fullName evidence="4">Lipopolysaccharide biosynthesis protein, LPS:glycosyltransferase</fullName>
    </submittedName>
</protein>
<dbReference type="Gene3D" id="3.90.550.10">
    <property type="entry name" value="Spore Coat Polysaccharide Biosynthesis Protein SpsA, Chain A"/>
    <property type="match status" value="1"/>
</dbReference>
<dbReference type="PANTHER" id="PTHR13778">
    <property type="entry name" value="GLYCOSYLTRANSFERASE 8 DOMAIN-CONTAINING PROTEIN"/>
    <property type="match status" value="1"/>
</dbReference>
<dbReference type="InterPro" id="IPR029044">
    <property type="entry name" value="Nucleotide-diphossugar_trans"/>
</dbReference>
<evidence type="ECO:0000256" key="1">
    <source>
        <dbReference type="ARBA" id="ARBA00022676"/>
    </source>
</evidence>
<dbReference type="SUPFAM" id="SSF53448">
    <property type="entry name" value="Nucleotide-diphospho-sugar transferases"/>
    <property type="match status" value="1"/>
</dbReference>
<keyword evidence="5" id="KW-1185">Reference proteome</keyword>
<dbReference type="OrthoDB" id="5672604at2"/>
<organism evidence="4 5">
    <name type="scientific">Rubrimonas cliftonensis</name>
    <dbReference type="NCBI Taxonomy" id="89524"/>
    <lineage>
        <taxon>Bacteria</taxon>
        <taxon>Pseudomonadati</taxon>
        <taxon>Pseudomonadota</taxon>
        <taxon>Alphaproteobacteria</taxon>
        <taxon>Rhodobacterales</taxon>
        <taxon>Paracoccaceae</taxon>
        <taxon>Rubrimonas</taxon>
    </lineage>
</organism>
<dbReference type="STRING" id="89524.SAMN05444370_10865"/>
<dbReference type="Proteomes" id="UP000198703">
    <property type="component" value="Unassembled WGS sequence"/>
</dbReference>
<sequence length="322" mass="35545">MSPSDGVISIVLAGDAAVAVGAAAAAASAAAAKRPGERLDFHVFDCGMTAEDARRFRTMVAAGGDSLTWHRIEGEKASLLFGLYSHSNRPYPPAAYARLLVGDILPSSTRRAIYLDTDVVVRGDLRALWDIDMEGCAALAIADLPRDEGRMARLAATLTERDRRRFDVDETAVYFQSGVMVLDVDAFRDGVARDVLATLRDYPRLHFPDQDALNIVLSRRRRLIDPRWNQMTSIYWTDDWRETPYDEATFGALRETPFVIHFSGRPKPWEAGCDHPLKAQFDAALARTPWAGAAPGPLAKARRRAGAAVRKLRKLLARALAR</sequence>
<evidence type="ECO:0000256" key="2">
    <source>
        <dbReference type="ARBA" id="ARBA00022679"/>
    </source>
</evidence>
<dbReference type="GO" id="GO:0016757">
    <property type="term" value="F:glycosyltransferase activity"/>
    <property type="evidence" value="ECO:0007669"/>
    <property type="project" value="UniProtKB-KW"/>
</dbReference>
<evidence type="ECO:0000313" key="5">
    <source>
        <dbReference type="Proteomes" id="UP000198703"/>
    </source>
</evidence>
<keyword evidence="1" id="KW-0328">Glycosyltransferase</keyword>
<proteinExistence type="predicted"/>
<evidence type="ECO:0000256" key="3">
    <source>
        <dbReference type="ARBA" id="ARBA00022723"/>
    </source>
</evidence>
<dbReference type="AlphaFoldDB" id="A0A1H4CVT5"/>
<reference evidence="4 5" key="1">
    <citation type="submission" date="2016-10" db="EMBL/GenBank/DDBJ databases">
        <authorList>
            <person name="de Groot N.N."/>
        </authorList>
    </citation>
    <scope>NUCLEOTIDE SEQUENCE [LARGE SCALE GENOMIC DNA]</scope>
    <source>
        <strain evidence="4 5">DSM 15345</strain>
    </source>
</reference>
<evidence type="ECO:0000313" key="4">
    <source>
        <dbReference type="EMBL" id="SEA64515.1"/>
    </source>
</evidence>
<dbReference type="GO" id="GO:0046872">
    <property type="term" value="F:metal ion binding"/>
    <property type="evidence" value="ECO:0007669"/>
    <property type="project" value="UniProtKB-KW"/>
</dbReference>
<keyword evidence="3" id="KW-0479">Metal-binding</keyword>
<dbReference type="RefSeq" id="WP_093254238.1">
    <property type="nucleotide sequence ID" value="NZ_FNQM01000008.1"/>
</dbReference>
<dbReference type="InterPro" id="IPR050748">
    <property type="entry name" value="Glycosyltrans_8_dom-fam"/>
</dbReference>
<accession>A0A1H4CVT5</accession>
<keyword evidence="2 4" id="KW-0808">Transferase</keyword>
<dbReference type="CDD" id="cd04194">
    <property type="entry name" value="GT8_A4GalT_like"/>
    <property type="match status" value="1"/>
</dbReference>
<gene>
    <name evidence="4" type="ORF">SAMN05444370_10865</name>
</gene>
<dbReference type="Pfam" id="PF01501">
    <property type="entry name" value="Glyco_transf_8"/>
    <property type="match status" value="1"/>
</dbReference>
<dbReference type="EMBL" id="FNQM01000008">
    <property type="protein sequence ID" value="SEA64515.1"/>
    <property type="molecule type" value="Genomic_DNA"/>
</dbReference>